<feature type="transmembrane region" description="Helical" evidence="7">
    <location>
        <begin position="107"/>
        <end position="128"/>
    </location>
</feature>
<evidence type="ECO:0000256" key="2">
    <source>
        <dbReference type="ARBA" id="ARBA00007430"/>
    </source>
</evidence>
<dbReference type="InterPro" id="IPR050833">
    <property type="entry name" value="Poly_Biosynth_Transport"/>
</dbReference>
<evidence type="ECO:0000256" key="3">
    <source>
        <dbReference type="ARBA" id="ARBA00022475"/>
    </source>
</evidence>
<feature type="transmembrane region" description="Helical" evidence="7">
    <location>
        <begin position="165"/>
        <end position="186"/>
    </location>
</feature>
<protein>
    <submittedName>
        <fullName evidence="8">MOP flippase family protein</fullName>
    </submittedName>
</protein>
<comment type="subcellular location">
    <subcellularLocation>
        <location evidence="1">Cell membrane</location>
        <topology evidence="1">Multi-pass membrane protein</topology>
    </subcellularLocation>
</comment>
<evidence type="ECO:0000256" key="6">
    <source>
        <dbReference type="ARBA" id="ARBA00023136"/>
    </source>
</evidence>
<gene>
    <name evidence="8" type="ORF">ITX54_06085</name>
</gene>
<accession>A0AA40X0E4</accession>
<dbReference type="Pfam" id="PF13440">
    <property type="entry name" value="Polysacc_synt_3"/>
    <property type="match status" value="1"/>
</dbReference>
<proteinExistence type="inferred from homology"/>
<feature type="transmembrane region" description="Helical" evidence="7">
    <location>
        <begin position="140"/>
        <end position="158"/>
    </location>
</feature>
<dbReference type="Proteomes" id="UP000705283">
    <property type="component" value="Unassembled WGS sequence"/>
</dbReference>
<feature type="transmembrane region" description="Helical" evidence="7">
    <location>
        <begin position="417"/>
        <end position="440"/>
    </location>
</feature>
<keyword evidence="4 7" id="KW-0812">Transmembrane</keyword>
<dbReference type="PANTHER" id="PTHR30250:SF10">
    <property type="entry name" value="LIPOPOLYSACCHARIDE BIOSYNTHESIS PROTEIN WZXC"/>
    <property type="match status" value="1"/>
</dbReference>
<evidence type="ECO:0000313" key="8">
    <source>
        <dbReference type="EMBL" id="MBF6636233.1"/>
    </source>
</evidence>
<reference evidence="8" key="1">
    <citation type="submission" date="2020-11" db="EMBL/GenBank/DDBJ databases">
        <authorList>
            <person name="Lee S.D."/>
        </authorList>
    </citation>
    <scope>NUCLEOTIDE SEQUENCE</scope>
    <source>
        <strain evidence="8">SAP-2</strain>
    </source>
</reference>
<comment type="caution">
    <text evidence="8">The sequence shown here is derived from an EMBL/GenBank/DDBJ whole genome shotgun (WGS) entry which is preliminary data.</text>
</comment>
<dbReference type="RefSeq" id="WP_055782661.1">
    <property type="nucleotide sequence ID" value="NZ_JADMKS010000002.1"/>
</dbReference>
<evidence type="ECO:0000256" key="7">
    <source>
        <dbReference type="SAM" id="Phobius"/>
    </source>
</evidence>
<dbReference type="EMBL" id="JADMKS010000002">
    <property type="protein sequence ID" value="MBF6636233.1"/>
    <property type="molecule type" value="Genomic_DNA"/>
</dbReference>
<feature type="transmembrane region" description="Helical" evidence="7">
    <location>
        <begin position="446"/>
        <end position="465"/>
    </location>
</feature>
<feature type="transmembrane region" description="Helical" evidence="7">
    <location>
        <begin position="377"/>
        <end position="396"/>
    </location>
</feature>
<name>A0AA40X0E4_9GAMM</name>
<feature type="transmembrane region" description="Helical" evidence="7">
    <location>
        <begin position="349"/>
        <end position="371"/>
    </location>
</feature>
<sequence>MGLFNNVKWVSISQITKIFSQVIGMFIFARFLTPQQIGIMSMALVVVNFANILRDLGSSAAIIQKEHVSEQLKNSVFYLNALFGFLLFALVFVFSSSIAEFFKEPDLALILKCIAISFPINSMTSVHLALLERDSKFNKIAFVEVLSSVTSLLIAIYLSTQGAGVYSLVAQTLLYSFLSALGFWIFSSWFPGKHFSFNDISSIFKFTSNLIGFNFINYFSRNCDQIIIGKFFSSSILGQYSLAYRIMLFPIQNITFVLTRSLYPLLSRLQDSKAEAFKIYMSTIKLIAVIIPPLMLGLSSVSHDFVLFFFGEKWSSVAAILILLAPTAILQAMVSTTGSVFMSQGKTNVLLMISIFNAVLQIGSFIIGSFFDIHTLIKLYLVANIFMFIPNMFLAIKMLNGSFYYFVKSIYKPIFCAILMYVMVQLLSAKIGVLGLSLISKLIVEILFGALMYVILLSIVEWSFVSKKVMAKFAKNK</sequence>
<dbReference type="CDD" id="cd13127">
    <property type="entry name" value="MATE_tuaB_like"/>
    <property type="match status" value="1"/>
</dbReference>
<keyword evidence="5 7" id="KW-1133">Transmembrane helix</keyword>
<feature type="transmembrane region" description="Helical" evidence="7">
    <location>
        <begin position="317"/>
        <end position="342"/>
    </location>
</feature>
<keyword evidence="6 7" id="KW-0472">Membrane</keyword>
<organism evidence="8 9">
    <name type="scientific">Rouxiella silvae</name>
    <dbReference type="NCBI Taxonomy" id="1646373"/>
    <lineage>
        <taxon>Bacteria</taxon>
        <taxon>Pseudomonadati</taxon>
        <taxon>Pseudomonadota</taxon>
        <taxon>Gammaproteobacteria</taxon>
        <taxon>Enterobacterales</taxon>
        <taxon>Yersiniaceae</taxon>
        <taxon>Rouxiella</taxon>
    </lineage>
</organism>
<evidence type="ECO:0000313" key="9">
    <source>
        <dbReference type="Proteomes" id="UP000705283"/>
    </source>
</evidence>
<reference evidence="8" key="2">
    <citation type="submission" date="2022-09" db="EMBL/GenBank/DDBJ databases">
        <title>Rouxiella aceris sp. nov., isolated from tree sap and emended description of the genus Rhouxiella.</title>
        <authorList>
            <person name="Kim I.S."/>
        </authorList>
    </citation>
    <scope>NUCLEOTIDE SEQUENCE</scope>
    <source>
        <strain evidence="8">SAP-2</strain>
    </source>
</reference>
<evidence type="ECO:0000256" key="1">
    <source>
        <dbReference type="ARBA" id="ARBA00004651"/>
    </source>
</evidence>
<dbReference type="GO" id="GO:0005886">
    <property type="term" value="C:plasma membrane"/>
    <property type="evidence" value="ECO:0007669"/>
    <property type="project" value="UniProtKB-SubCell"/>
</dbReference>
<dbReference type="AlphaFoldDB" id="A0AA40X0E4"/>
<comment type="similarity">
    <text evidence="2">Belongs to the polysaccharide synthase family.</text>
</comment>
<evidence type="ECO:0000256" key="4">
    <source>
        <dbReference type="ARBA" id="ARBA00022692"/>
    </source>
</evidence>
<feature type="transmembrane region" description="Helical" evidence="7">
    <location>
        <begin position="75"/>
        <end position="95"/>
    </location>
</feature>
<dbReference type="PANTHER" id="PTHR30250">
    <property type="entry name" value="PST FAMILY PREDICTED COLANIC ACID TRANSPORTER"/>
    <property type="match status" value="1"/>
</dbReference>
<keyword evidence="3" id="KW-1003">Cell membrane</keyword>
<feature type="transmembrane region" description="Helical" evidence="7">
    <location>
        <begin position="284"/>
        <end position="311"/>
    </location>
</feature>
<dbReference type="NCBIfam" id="NF007773">
    <property type="entry name" value="PRK10459.1"/>
    <property type="match status" value="1"/>
</dbReference>
<feature type="transmembrane region" description="Helical" evidence="7">
    <location>
        <begin position="12"/>
        <end position="32"/>
    </location>
</feature>
<evidence type="ECO:0000256" key="5">
    <source>
        <dbReference type="ARBA" id="ARBA00022989"/>
    </source>
</evidence>